<keyword evidence="1" id="KW-0812">Transmembrane</keyword>
<protein>
    <submittedName>
        <fullName evidence="2">Efflux RND transporter permease subunit</fullName>
    </submittedName>
</protein>
<dbReference type="Proteomes" id="UP001595840">
    <property type="component" value="Unassembled WGS sequence"/>
</dbReference>
<keyword evidence="3" id="KW-1185">Reference proteome</keyword>
<dbReference type="Gene3D" id="1.20.1640.10">
    <property type="entry name" value="Multidrug efflux transporter AcrB transmembrane domain"/>
    <property type="match status" value="2"/>
</dbReference>
<keyword evidence="1" id="KW-0472">Membrane</keyword>
<dbReference type="InterPro" id="IPR001036">
    <property type="entry name" value="Acrflvin-R"/>
</dbReference>
<accession>A0ABV8V0M9</accession>
<dbReference type="Gene3D" id="3.30.70.1430">
    <property type="entry name" value="Multidrug efflux transporter AcrB pore domain"/>
    <property type="match status" value="2"/>
</dbReference>
<evidence type="ECO:0000256" key="1">
    <source>
        <dbReference type="SAM" id="Phobius"/>
    </source>
</evidence>
<gene>
    <name evidence="2" type="ORF">ACFOX3_01205</name>
</gene>
<feature type="transmembrane region" description="Helical" evidence="1">
    <location>
        <begin position="20"/>
        <end position="43"/>
    </location>
</feature>
<feature type="transmembrane region" description="Helical" evidence="1">
    <location>
        <begin position="977"/>
        <end position="996"/>
    </location>
</feature>
<evidence type="ECO:0000313" key="3">
    <source>
        <dbReference type="Proteomes" id="UP001595840"/>
    </source>
</evidence>
<feature type="transmembrane region" description="Helical" evidence="1">
    <location>
        <begin position="471"/>
        <end position="495"/>
    </location>
</feature>
<feature type="transmembrane region" description="Helical" evidence="1">
    <location>
        <begin position="391"/>
        <end position="413"/>
    </location>
</feature>
<dbReference type="PANTHER" id="PTHR32063">
    <property type="match status" value="1"/>
</dbReference>
<dbReference type="PRINTS" id="PR00702">
    <property type="entry name" value="ACRIFLAVINRP"/>
</dbReference>
<dbReference type="Pfam" id="PF00873">
    <property type="entry name" value="ACR_tran"/>
    <property type="match status" value="1"/>
</dbReference>
<dbReference type="SUPFAM" id="SSF82693">
    <property type="entry name" value="Multidrug efflux transporter AcrB pore domain, PN1, PN2, PC1 and PC2 subdomains"/>
    <property type="match status" value="2"/>
</dbReference>
<dbReference type="PANTHER" id="PTHR32063:SF33">
    <property type="entry name" value="RND SUPERFAMILY EFFLUX PUMP PERMEASE COMPONENT"/>
    <property type="match status" value="1"/>
</dbReference>
<feature type="transmembrane region" description="Helical" evidence="1">
    <location>
        <begin position="544"/>
        <end position="566"/>
    </location>
</feature>
<dbReference type="SUPFAM" id="SSF82714">
    <property type="entry name" value="Multidrug efflux transporter AcrB TolC docking domain, DN and DC subdomains"/>
    <property type="match status" value="2"/>
</dbReference>
<name>A0ABV8V0M9_9GAMM</name>
<feature type="transmembrane region" description="Helical" evidence="1">
    <location>
        <begin position="444"/>
        <end position="465"/>
    </location>
</feature>
<feature type="transmembrane region" description="Helical" evidence="1">
    <location>
        <begin position="1008"/>
        <end position="1034"/>
    </location>
</feature>
<proteinExistence type="predicted"/>
<dbReference type="EMBL" id="JBHSCX010000002">
    <property type="protein sequence ID" value="MFC4360895.1"/>
    <property type="molecule type" value="Genomic_DNA"/>
</dbReference>
<keyword evidence="1" id="KW-1133">Transmembrane helix</keyword>
<comment type="caution">
    <text evidence="2">The sequence shown here is derived from an EMBL/GenBank/DDBJ whole genome shotgun (WGS) entry which is preliminary data.</text>
</comment>
<dbReference type="Gene3D" id="3.30.70.1440">
    <property type="entry name" value="Multidrug efflux transporter AcrB pore domain"/>
    <property type="match status" value="1"/>
</dbReference>
<feature type="transmembrane region" description="Helical" evidence="1">
    <location>
        <begin position="931"/>
        <end position="956"/>
    </location>
</feature>
<dbReference type="Gene3D" id="3.30.70.1320">
    <property type="entry name" value="Multidrug efflux transporter AcrB pore domain like"/>
    <property type="match status" value="1"/>
</dbReference>
<dbReference type="Gene3D" id="3.30.2090.10">
    <property type="entry name" value="Multidrug efflux transporter AcrB TolC docking domain, DN and DC subdomains"/>
    <property type="match status" value="2"/>
</dbReference>
<dbReference type="InterPro" id="IPR027463">
    <property type="entry name" value="AcrB_DN_DC_subdom"/>
</dbReference>
<sequence length="1058" mass="117331">MTDLTNQTDVVEDPTRKGVIAWFARNTVAANLLMIFILLGGLLTASTIRKQMFPEIEIDWLQIQVFYPGAAPQEVEEGITLKLEEALKTIQGLERVITYSRRGMSQAYIKVDAGYDPQVVLDEVKGQVDSISSFPDGIERPRVERFKYKQEVLYISLYGDLSPSQLKDLGKRIHEEIQTLPLVNISEYYSGLGYEIGIEISKDKLREYNLSFRDVADAIRKDSANMSAGQIKAADGYISLRVENQSYRGYQFEQIPIVSLKDGTTIRLGDVATVIDGFQDGIQYSKYNGKNSVTIFVGAAKNQSMTDVSRIVNKYILEKDAQLPDGVKLETWIDLTYYLQGRLDMMLSNMAWGGVLVFLILALFLRVRLAFWVMMGLPVSFLGTLLFMPMAWIDVTINVTSLFGFILVLGIVVDDAIVIGESAADEIEKNGQSVESAIRGAQRVAMPATFGVLTTVAAFAPMLLATGPEKGFSISIGAVVILCLLFSLVESKLILPAHLGHMKPRPSNPKNPVHKLRLWIDTNLKYFIDNKYRPFITNAIHYRYVVLTGFLAVLLISVGLFASGAIRFIGTPKIPSDFPDVNIEMQISSSENATLEAALAVEQTLLEVDRQIEKEFGTKMIANVHVDLQSRTSARIMTKLIEPEDRPLDTFELAAKWREAMPQLPGVKSLTIQDNLFGNDRDDGDISFRLEGANYDELESAVLDLRDKLSTLKGVGDINDSRRQETQEVQLVLKPLAYSMGLSLADVAQQVNFSFYGLEAQRILRNGEEIKVMVRYPEVQRNSIGLVEDTLIQTPNGSEVPLSEVAEFNMVDSVSEIRRENGKRSINIWASVDAAQTEPQKVAADIRDNFLPEMLKSYPGVKSSISGRVQEEMESQSRQVRNFFLSMLVVFALLAIPLKSYTQPMMIMSVIPFGIVGAMLGHLILGMDMSVLSMFGVIAVAGVVVNDSLVMVDYINNARREGSGLREAVIDAGCRRFRAIILTSLTTFVGVIPIILETSMQAQMVIPMAVSLAFGVLFATVITLLMIPCLYVAGGDIRAKFRRKPVLESGSETEAVSA</sequence>
<feature type="transmembrane region" description="Helical" evidence="1">
    <location>
        <begin position="880"/>
        <end position="898"/>
    </location>
</feature>
<feature type="transmembrane region" description="Helical" evidence="1">
    <location>
        <begin position="905"/>
        <end position="925"/>
    </location>
</feature>
<evidence type="ECO:0000313" key="2">
    <source>
        <dbReference type="EMBL" id="MFC4360895.1"/>
    </source>
</evidence>
<dbReference type="RefSeq" id="WP_290261828.1">
    <property type="nucleotide sequence ID" value="NZ_JAUFQG010000004.1"/>
</dbReference>
<dbReference type="SUPFAM" id="SSF82866">
    <property type="entry name" value="Multidrug efflux transporter AcrB transmembrane domain"/>
    <property type="match status" value="2"/>
</dbReference>
<feature type="transmembrane region" description="Helical" evidence="1">
    <location>
        <begin position="350"/>
        <end position="371"/>
    </location>
</feature>
<organism evidence="2 3">
    <name type="scientific">Simiduia curdlanivorans</name>
    <dbReference type="NCBI Taxonomy" id="1492769"/>
    <lineage>
        <taxon>Bacteria</taxon>
        <taxon>Pseudomonadati</taxon>
        <taxon>Pseudomonadota</taxon>
        <taxon>Gammaproteobacteria</taxon>
        <taxon>Cellvibrionales</taxon>
        <taxon>Cellvibrionaceae</taxon>
        <taxon>Simiduia</taxon>
    </lineage>
</organism>
<reference evidence="3" key="1">
    <citation type="journal article" date="2019" name="Int. J. Syst. Evol. Microbiol.">
        <title>The Global Catalogue of Microorganisms (GCM) 10K type strain sequencing project: providing services to taxonomists for standard genome sequencing and annotation.</title>
        <authorList>
            <consortium name="The Broad Institute Genomics Platform"/>
            <consortium name="The Broad Institute Genome Sequencing Center for Infectious Disease"/>
            <person name="Wu L."/>
            <person name="Ma J."/>
        </authorList>
    </citation>
    <scope>NUCLEOTIDE SEQUENCE [LARGE SCALE GENOMIC DNA]</scope>
    <source>
        <strain evidence="3">CECT 8570</strain>
    </source>
</reference>